<dbReference type="OrthoDB" id="7299818at2"/>
<dbReference type="Gene3D" id="2.60.40.3680">
    <property type="match status" value="2"/>
</dbReference>
<dbReference type="Proteomes" id="UP000278398">
    <property type="component" value="Unassembled WGS sequence"/>
</dbReference>
<proteinExistence type="predicted"/>
<keyword evidence="1" id="KW-0732">Signal</keyword>
<evidence type="ECO:0000313" key="3">
    <source>
        <dbReference type="EMBL" id="RST86463.1"/>
    </source>
</evidence>
<evidence type="ECO:0000313" key="4">
    <source>
        <dbReference type="Proteomes" id="UP000278398"/>
    </source>
</evidence>
<keyword evidence="4" id="KW-1185">Reference proteome</keyword>
<dbReference type="AlphaFoldDB" id="A0A3S0AT33"/>
<feature type="domain" description="DUF4424" evidence="2">
    <location>
        <begin position="19"/>
        <end position="326"/>
    </location>
</feature>
<feature type="signal peptide" evidence="1">
    <location>
        <begin position="1"/>
        <end position="19"/>
    </location>
</feature>
<dbReference type="Pfam" id="PF14415">
    <property type="entry name" value="DUF4424"/>
    <property type="match status" value="1"/>
</dbReference>
<dbReference type="RefSeq" id="WP_126699934.1">
    <property type="nucleotide sequence ID" value="NZ_RWKW01000035.1"/>
</dbReference>
<dbReference type="EMBL" id="RWKW01000035">
    <property type="protein sequence ID" value="RST86463.1"/>
    <property type="molecule type" value="Genomic_DNA"/>
</dbReference>
<reference evidence="3 4" key="1">
    <citation type="submission" date="2018-12" db="EMBL/GenBank/DDBJ databases">
        <title>Mesorhizobium carbonis sp. nov., isolated from coal mine water.</title>
        <authorList>
            <person name="Xin W."/>
            <person name="Xu Z."/>
            <person name="Xiang F."/>
            <person name="Zhang J."/>
            <person name="Xi L."/>
            <person name="Liu J."/>
        </authorList>
    </citation>
    <scope>NUCLEOTIDE SEQUENCE [LARGE SCALE GENOMIC DNA]</scope>
    <source>
        <strain evidence="3 4">B2.3</strain>
    </source>
</reference>
<evidence type="ECO:0000256" key="1">
    <source>
        <dbReference type="SAM" id="SignalP"/>
    </source>
</evidence>
<evidence type="ECO:0000259" key="2">
    <source>
        <dbReference type="Pfam" id="PF14415"/>
    </source>
</evidence>
<accession>A0A3S0AT33</accession>
<sequence>MKRFLATLLLGATATAANANDSTAQLGAGGLVLSRSDVIEMAREELYLSKDAVRVDYVFRNRSDEDVAAIVAFPMPDIEASPYHNVSIPFDARDDFLGFEVVVNGEAVVPQLEQRAFAVGIDVTADLAGQRVPLFPYGGPAEKALAALPADILEDWLARGIVIIEEFDFGKGMQRVVTPFWRLTSTYWWRMTFPAGADVEVAHRYTPSVGSTVGVTFFSQNRLGGDALDEYRRRYCMDTGFENAVLKAAKASPDGYPRLYETRLSYVLTTGGNWASGTIGDFRLTIDKGDPKNIVSFCGTGVRKTGPTTFEMRATDFHPERDIEVLILEPYQVDPGSGG</sequence>
<comment type="caution">
    <text evidence="3">The sequence shown here is derived from an EMBL/GenBank/DDBJ whole genome shotgun (WGS) entry which is preliminary data.</text>
</comment>
<name>A0A3S0AT33_9HYPH</name>
<feature type="chain" id="PRO_5018780328" evidence="1">
    <location>
        <begin position="20"/>
        <end position="339"/>
    </location>
</feature>
<dbReference type="InterPro" id="IPR025538">
    <property type="entry name" value="DUF4424"/>
</dbReference>
<organism evidence="3 4">
    <name type="scientific">Aquibium carbonis</name>
    <dbReference type="NCBI Taxonomy" id="2495581"/>
    <lineage>
        <taxon>Bacteria</taxon>
        <taxon>Pseudomonadati</taxon>
        <taxon>Pseudomonadota</taxon>
        <taxon>Alphaproteobacteria</taxon>
        <taxon>Hyphomicrobiales</taxon>
        <taxon>Phyllobacteriaceae</taxon>
        <taxon>Aquibium</taxon>
    </lineage>
</organism>
<gene>
    <name evidence="3" type="ORF">EJC49_10795</name>
</gene>
<protein>
    <submittedName>
        <fullName evidence="3">DUF4424 domain-containing protein</fullName>
    </submittedName>
</protein>